<name>A0A2A4GA57_9FLAO</name>
<organism evidence="1 2">
    <name type="scientific">Sediminicola luteus</name>
    <dbReference type="NCBI Taxonomy" id="319238"/>
    <lineage>
        <taxon>Bacteria</taxon>
        <taxon>Pseudomonadati</taxon>
        <taxon>Bacteroidota</taxon>
        <taxon>Flavobacteriia</taxon>
        <taxon>Flavobacteriales</taxon>
        <taxon>Flavobacteriaceae</taxon>
        <taxon>Sediminicola</taxon>
    </lineage>
</organism>
<evidence type="ECO:0000313" key="1">
    <source>
        <dbReference type="EMBL" id="PCE64860.1"/>
    </source>
</evidence>
<dbReference type="AlphaFoldDB" id="A0A2A4GA57"/>
<gene>
    <name evidence="1" type="ORF">B7P33_06745</name>
</gene>
<dbReference type="OrthoDB" id="2720680at2"/>
<accession>A0A2A4GA57</accession>
<reference evidence="1 2" key="1">
    <citation type="submission" date="2017-04" db="EMBL/GenBank/DDBJ databases">
        <title>A new member of the family Flavobacteriaceae isolated from ascidians.</title>
        <authorList>
            <person name="Chen L."/>
        </authorList>
    </citation>
    <scope>NUCLEOTIDE SEQUENCE [LARGE SCALE GENOMIC DNA]</scope>
    <source>
        <strain evidence="1 2">HQA918</strain>
    </source>
</reference>
<dbReference type="EMBL" id="NBWU01000002">
    <property type="protein sequence ID" value="PCE64860.1"/>
    <property type="molecule type" value="Genomic_DNA"/>
</dbReference>
<dbReference type="Proteomes" id="UP000219559">
    <property type="component" value="Unassembled WGS sequence"/>
</dbReference>
<comment type="caution">
    <text evidence="1">The sequence shown here is derived from an EMBL/GenBank/DDBJ whole genome shotgun (WGS) entry which is preliminary data.</text>
</comment>
<keyword evidence="2" id="KW-1185">Reference proteome</keyword>
<dbReference type="RefSeq" id="WP_097440139.1">
    <property type="nucleotide sequence ID" value="NZ_KZ300476.1"/>
</dbReference>
<protein>
    <submittedName>
        <fullName evidence="1">Uncharacterized protein</fullName>
    </submittedName>
</protein>
<evidence type="ECO:0000313" key="2">
    <source>
        <dbReference type="Proteomes" id="UP000219559"/>
    </source>
</evidence>
<sequence length="148" mass="17649">MELHPINESALKNIDFLNRYKKLSNTYRDEDNCFDRYDNNKVIEVIESFGYETKYFKSEDFFMIKQQIQDYEFQFNLKFKYGACEFIWGVIRNSERLPLGGPWGAIIDLLDKTHRPLPLPLFSSYDTLKDILVEAFDLYEGFKDELLV</sequence>
<proteinExistence type="predicted"/>